<evidence type="ECO:0000313" key="5">
    <source>
        <dbReference type="Proteomes" id="UP000183832"/>
    </source>
</evidence>
<dbReference type="InterPro" id="IPR014752">
    <property type="entry name" value="Arrestin-like_C"/>
</dbReference>
<feature type="domain" description="Arrestin C-terminal-like" evidence="3">
    <location>
        <begin position="197"/>
        <end position="330"/>
    </location>
</feature>
<dbReference type="SMART" id="SM01017">
    <property type="entry name" value="Arrestin_C"/>
    <property type="match status" value="1"/>
</dbReference>
<evidence type="ECO:0000313" key="4">
    <source>
        <dbReference type="EMBL" id="CRK87585.1"/>
    </source>
</evidence>
<keyword evidence="5" id="KW-1185">Reference proteome</keyword>
<name>A0A1J1HMX4_9DIPT</name>
<dbReference type="PANTHER" id="PTHR11188">
    <property type="entry name" value="ARRESTIN DOMAIN CONTAINING PROTEIN"/>
    <property type="match status" value="1"/>
</dbReference>
<proteinExistence type="inferred from homology"/>
<dbReference type="GO" id="GO:0005737">
    <property type="term" value="C:cytoplasm"/>
    <property type="evidence" value="ECO:0007669"/>
    <property type="project" value="TreeGrafter"/>
</dbReference>
<gene>
    <name evidence="4" type="ORF">CLUMA_CG001382</name>
</gene>
<evidence type="ECO:0000259" key="3">
    <source>
        <dbReference type="SMART" id="SM01017"/>
    </source>
</evidence>
<dbReference type="PANTHER" id="PTHR11188:SF176">
    <property type="entry name" value="ARRESTIN DOMAIN-CONTAINING PROTEIN 1"/>
    <property type="match status" value="1"/>
</dbReference>
<evidence type="ECO:0000256" key="1">
    <source>
        <dbReference type="ARBA" id="ARBA00005298"/>
    </source>
</evidence>
<organism evidence="4 5">
    <name type="scientific">Clunio marinus</name>
    <dbReference type="NCBI Taxonomy" id="568069"/>
    <lineage>
        <taxon>Eukaryota</taxon>
        <taxon>Metazoa</taxon>
        <taxon>Ecdysozoa</taxon>
        <taxon>Arthropoda</taxon>
        <taxon>Hexapoda</taxon>
        <taxon>Insecta</taxon>
        <taxon>Pterygota</taxon>
        <taxon>Neoptera</taxon>
        <taxon>Endopterygota</taxon>
        <taxon>Diptera</taxon>
        <taxon>Nematocera</taxon>
        <taxon>Chironomoidea</taxon>
        <taxon>Chironomidae</taxon>
        <taxon>Clunio</taxon>
    </lineage>
</organism>
<dbReference type="SUPFAM" id="SSF81296">
    <property type="entry name" value="E set domains"/>
    <property type="match status" value="2"/>
</dbReference>
<dbReference type="Pfam" id="PF02752">
    <property type="entry name" value="Arrestin_C"/>
    <property type="match status" value="1"/>
</dbReference>
<accession>A0A1J1HMX4</accession>
<dbReference type="STRING" id="568069.A0A1J1HMX4"/>
<dbReference type="OrthoDB" id="7784942at2759"/>
<dbReference type="GO" id="GO:0015031">
    <property type="term" value="P:protein transport"/>
    <property type="evidence" value="ECO:0007669"/>
    <property type="project" value="TreeGrafter"/>
</dbReference>
<dbReference type="EMBL" id="CVRI01000004">
    <property type="protein sequence ID" value="CRK87585.1"/>
    <property type="molecule type" value="Genomic_DNA"/>
</dbReference>
<protein>
    <submittedName>
        <fullName evidence="4">CLUMA_CG001382, isoform A</fullName>
    </submittedName>
</protein>
<dbReference type="InterPro" id="IPR050357">
    <property type="entry name" value="Arrestin_domain-protein"/>
</dbReference>
<dbReference type="Proteomes" id="UP000183832">
    <property type="component" value="Unassembled WGS sequence"/>
</dbReference>
<dbReference type="AlphaFoldDB" id="A0A1J1HMX4"/>
<reference evidence="4 5" key="1">
    <citation type="submission" date="2015-04" db="EMBL/GenBank/DDBJ databases">
        <authorList>
            <person name="Syromyatnikov M.Y."/>
            <person name="Popov V.N."/>
        </authorList>
    </citation>
    <scope>NUCLEOTIDE SEQUENCE [LARGE SCALE GENOMIC DNA]</scope>
</reference>
<keyword evidence="2" id="KW-0716">Sensory transduction</keyword>
<sequence>MTCNLTINFLNDQTIYCPGQVLSGNVFLTKLGIFLIVLDNHPTNFICLGCVTIEIMETSQFSGLRLTVNGLAICKFRDSHDESFFRRDTTFTGEERFINDSVYLFGTSRGDSKEFKPGTHKYQFSYRISHTIPSSVKAKHGKIRYNVEANLQTSWEFDVYARRSFTIIRFEDLSFRFDLMLPTSEEIVTSFCCWSCKTKPITMRVKLPFTGYVPEQSIRLNILIDNRCGFDVYRTVISLKKKFTFISQQPSIRVWQEHKTLVKNIIDGAKNGRDTKILGIIEIPPFTLPTNDDISKVVKISYNVQVSLDVVGFISKPKISIPIIIGSKPLKFGITQF</sequence>
<evidence type="ECO:0000256" key="2">
    <source>
        <dbReference type="ARBA" id="ARBA00022606"/>
    </source>
</evidence>
<dbReference type="Gene3D" id="2.60.40.640">
    <property type="match status" value="2"/>
</dbReference>
<dbReference type="Pfam" id="PF00339">
    <property type="entry name" value="Arrestin_N"/>
    <property type="match status" value="1"/>
</dbReference>
<comment type="similarity">
    <text evidence="1">Belongs to the arrestin family.</text>
</comment>
<dbReference type="InterPro" id="IPR011021">
    <property type="entry name" value="Arrestin-like_N"/>
</dbReference>
<dbReference type="InterPro" id="IPR011022">
    <property type="entry name" value="Arrestin_C-like"/>
</dbReference>
<dbReference type="InterPro" id="IPR014756">
    <property type="entry name" value="Ig_E-set"/>
</dbReference>